<name>A0ABR1I9N8_9HYPO</name>
<gene>
    <name evidence="3" type="ORF">QQZ08_003765</name>
</gene>
<dbReference type="Pfam" id="PF00106">
    <property type="entry name" value="adh_short"/>
    <property type="match status" value="1"/>
</dbReference>
<dbReference type="Proteomes" id="UP001498421">
    <property type="component" value="Unassembled WGS sequence"/>
</dbReference>
<sequence>MTHQLTAIVTGAAGGISLVYTKRLLEPGYRVVLAGLDWARGKSLQEGLGFNMLFVQCDVADWSSQAALFKAAHEWPGEIDVFIANAGKEEDEPFYDLPDNAGEPVKPSRKVIDVDPHSVVMAGLYEFSVAPVHSAAKHGVIPVNAAISDALKEVVPTEHFTTISVILGLT</sequence>
<protein>
    <submittedName>
        <fullName evidence="3">Uncharacterized protein</fullName>
    </submittedName>
</protein>
<dbReference type="InterPro" id="IPR002347">
    <property type="entry name" value="SDR_fam"/>
</dbReference>
<comment type="caution">
    <text evidence="3">The sequence shown here is derived from an EMBL/GenBank/DDBJ whole genome shotgun (WGS) entry which is preliminary data.</text>
</comment>
<keyword evidence="4" id="KW-1185">Reference proteome</keyword>
<accession>A0ABR1I9N8</accession>
<dbReference type="Gene3D" id="3.40.50.720">
    <property type="entry name" value="NAD(P)-binding Rossmann-like Domain"/>
    <property type="match status" value="1"/>
</dbReference>
<dbReference type="SUPFAM" id="SSF51735">
    <property type="entry name" value="NAD(P)-binding Rossmann-fold domains"/>
    <property type="match status" value="1"/>
</dbReference>
<evidence type="ECO:0000313" key="3">
    <source>
        <dbReference type="EMBL" id="KAK7429739.1"/>
    </source>
</evidence>
<dbReference type="PANTHER" id="PTHR44229">
    <property type="entry name" value="15-HYDROXYPROSTAGLANDIN DEHYDROGENASE [NAD(+)]"/>
    <property type="match status" value="1"/>
</dbReference>
<organism evidence="3 4">
    <name type="scientific">Neonectria magnoliae</name>
    <dbReference type="NCBI Taxonomy" id="2732573"/>
    <lineage>
        <taxon>Eukaryota</taxon>
        <taxon>Fungi</taxon>
        <taxon>Dikarya</taxon>
        <taxon>Ascomycota</taxon>
        <taxon>Pezizomycotina</taxon>
        <taxon>Sordariomycetes</taxon>
        <taxon>Hypocreomycetidae</taxon>
        <taxon>Hypocreales</taxon>
        <taxon>Nectriaceae</taxon>
        <taxon>Neonectria</taxon>
    </lineage>
</organism>
<dbReference type="PANTHER" id="PTHR44229:SF4">
    <property type="entry name" value="15-HYDROXYPROSTAGLANDIN DEHYDROGENASE [NAD(+)]"/>
    <property type="match status" value="1"/>
</dbReference>
<dbReference type="PRINTS" id="PR00081">
    <property type="entry name" value="GDHRDH"/>
</dbReference>
<dbReference type="InterPro" id="IPR036291">
    <property type="entry name" value="NAD(P)-bd_dom_sf"/>
</dbReference>
<comment type="similarity">
    <text evidence="1">Belongs to the short-chain dehydrogenases/reductases (SDR) family.</text>
</comment>
<evidence type="ECO:0000313" key="4">
    <source>
        <dbReference type="Proteomes" id="UP001498421"/>
    </source>
</evidence>
<keyword evidence="2" id="KW-0560">Oxidoreductase</keyword>
<evidence type="ECO:0000256" key="2">
    <source>
        <dbReference type="ARBA" id="ARBA00023002"/>
    </source>
</evidence>
<proteinExistence type="inferred from homology"/>
<evidence type="ECO:0000256" key="1">
    <source>
        <dbReference type="ARBA" id="ARBA00006484"/>
    </source>
</evidence>
<dbReference type="EMBL" id="JAZAVK010000026">
    <property type="protein sequence ID" value="KAK7429739.1"/>
    <property type="molecule type" value="Genomic_DNA"/>
</dbReference>
<reference evidence="3 4" key="1">
    <citation type="journal article" date="2025" name="Microbiol. Resour. Announc.">
        <title>Draft genome sequences for Neonectria magnoliae and Neonectria punicea, canker pathogens of Liriodendron tulipifera and Acer saccharum in West Virginia.</title>
        <authorList>
            <person name="Petronek H.M."/>
            <person name="Kasson M.T."/>
            <person name="Metheny A.M."/>
            <person name="Stauder C.M."/>
            <person name="Lovett B."/>
            <person name="Lynch S.C."/>
            <person name="Garnas J.R."/>
            <person name="Kasson L.R."/>
            <person name="Stajich J.E."/>
        </authorList>
    </citation>
    <scope>NUCLEOTIDE SEQUENCE [LARGE SCALE GENOMIC DNA]</scope>
    <source>
        <strain evidence="3 4">NRRL 64651</strain>
    </source>
</reference>